<dbReference type="SUPFAM" id="SSF48029">
    <property type="entry name" value="FliG"/>
    <property type="match status" value="1"/>
</dbReference>
<dbReference type="GO" id="GO:0009288">
    <property type="term" value="C:bacterial-type flagellum"/>
    <property type="evidence" value="ECO:0007669"/>
    <property type="project" value="InterPro"/>
</dbReference>
<protein>
    <submittedName>
        <fullName evidence="2">Flagellar motor switch protein FliG</fullName>
    </submittedName>
</protein>
<reference evidence="2 3" key="1">
    <citation type="journal article" date="2015" name="Stand. Genomic Sci.">
        <title>Complete genome sequence and description of Salinispira pacifica gen. nov., sp. nov., a novel spirochaete isolated form a hypersaline microbial mat.</title>
        <authorList>
            <person name="Ben Hania W."/>
            <person name="Joseph M."/>
            <person name="Schumann P."/>
            <person name="Bunk B."/>
            <person name="Fiebig A."/>
            <person name="Sproer C."/>
            <person name="Klenk H.P."/>
            <person name="Fardeau M.L."/>
            <person name="Spring S."/>
        </authorList>
    </citation>
    <scope>NUCLEOTIDE SEQUENCE [LARGE SCALE GENOMIC DNA]</scope>
    <source>
        <strain evidence="2 3">L21-RPul-D2</strain>
    </source>
</reference>
<dbReference type="AlphaFoldDB" id="V5WLY1"/>
<dbReference type="EMBL" id="CP006939">
    <property type="protein sequence ID" value="AHC16096.1"/>
    <property type="molecule type" value="Genomic_DNA"/>
</dbReference>
<accession>V5WLY1</accession>
<dbReference type="eggNOG" id="COG1536">
    <property type="taxonomic scope" value="Bacteria"/>
</dbReference>
<dbReference type="GO" id="GO:0006935">
    <property type="term" value="P:chemotaxis"/>
    <property type="evidence" value="ECO:0007669"/>
    <property type="project" value="InterPro"/>
</dbReference>
<dbReference type="RefSeq" id="WP_024268994.1">
    <property type="nucleotide sequence ID" value="NC_023035.1"/>
</dbReference>
<keyword evidence="3" id="KW-1185">Reference proteome</keyword>
<dbReference type="GO" id="GO:0071973">
    <property type="term" value="P:bacterial-type flagellum-dependent cell motility"/>
    <property type="evidence" value="ECO:0007669"/>
    <property type="project" value="InterPro"/>
</dbReference>
<dbReference type="GO" id="GO:0003774">
    <property type="term" value="F:cytoskeletal motor activity"/>
    <property type="evidence" value="ECO:0007669"/>
    <property type="project" value="InterPro"/>
</dbReference>
<keyword evidence="2" id="KW-0969">Cilium</keyword>
<dbReference type="InterPro" id="IPR023087">
    <property type="entry name" value="Flg_Motor_Flig_C"/>
</dbReference>
<feature type="domain" description="Flagellar motor switch protein FliG C-terminal" evidence="1">
    <location>
        <begin position="6"/>
        <end position="110"/>
    </location>
</feature>
<keyword evidence="2" id="KW-0966">Cell projection</keyword>
<dbReference type="InterPro" id="IPR011002">
    <property type="entry name" value="FliG_a-hlx"/>
</dbReference>
<dbReference type="PATRIC" id="fig|1307761.3.peg.2736"/>
<dbReference type="InterPro" id="IPR000090">
    <property type="entry name" value="Flg_Motor_Flig"/>
</dbReference>
<evidence type="ECO:0000259" key="1">
    <source>
        <dbReference type="Pfam" id="PF01706"/>
    </source>
</evidence>
<sequence length="120" mass="13185">MELVTALESSDPELADEIKRRMFVFEDLVMLDPGALGKLLSQADPGDLALAVKRLPEELAGHLRNVMGEAKYASLKERSDGLGPVRVQDVDGARMRIIQVLKELEEAGEVLVGRQGEMIE</sequence>
<dbReference type="PRINTS" id="PR00954">
    <property type="entry name" value="FLGMOTORFLIG"/>
</dbReference>
<dbReference type="Proteomes" id="UP000018680">
    <property type="component" value="Chromosome"/>
</dbReference>
<dbReference type="STRING" id="1307761.L21SP2_2746"/>
<evidence type="ECO:0000313" key="3">
    <source>
        <dbReference type="Proteomes" id="UP000018680"/>
    </source>
</evidence>
<dbReference type="PANTHER" id="PTHR30534:SF0">
    <property type="entry name" value="FLAGELLAR MOTOR SWITCH PROTEIN FLIG"/>
    <property type="match status" value="1"/>
</dbReference>
<dbReference type="KEGG" id="slr:L21SP2_2746"/>
<evidence type="ECO:0000313" key="2">
    <source>
        <dbReference type="EMBL" id="AHC16096.1"/>
    </source>
</evidence>
<name>V5WLY1_9SPIO</name>
<dbReference type="Gene3D" id="1.10.220.30">
    <property type="match status" value="1"/>
</dbReference>
<organism evidence="2 3">
    <name type="scientific">Salinispira pacifica</name>
    <dbReference type="NCBI Taxonomy" id="1307761"/>
    <lineage>
        <taxon>Bacteria</taxon>
        <taxon>Pseudomonadati</taxon>
        <taxon>Spirochaetota</taxon>
        <taxon>Spirochaetia</taxon>
        <taxon>Spirochaetales</taxon>
        <taxon>Spirochaetaceae</taxon>
        <taxon>Salinispira</taxon>
    </lineage>
</organism>
<gene>
    <name evidence="2" type="ORF">L21SP2_2746</name>
</gene>
<dbReference type="PANTHER" id="PTHR30534">
    <property type="entry name" value="FLAGELLAR MOTOR SWITCH PROTEIN FLIG"/>
    <property type="match status" value="1"/>
</dbReference>
<keyword evidence="2" id="KW-0282">Flagellum</keyword>
<dbReference type="HOGENOM" id="CLU_2048087_0_0_12"/>
<proteinExistence type="predicted"/>
<dbReference type="Pfam" id="PF01706">
    <property type="entry name" value="FliG_C"/>
    <property type="match status" value="1"/>
</dbReference>